<keyword evidence="1" id="KW-0732">Signal</keyword>
<dbReference type="AlphaFoldDB" id="A0A1L3MUE9"/>
<feature type="chain" id="PRO_5039070595" description="DUF4871 domain-containing protein" evidence="1">
    <location>
        <begin position="20"/>
        <end position="150"/>
    </location>
</feature>
<dbReference type="EMBL" id="CP016020">
    <property type="protein sequence ID" value="APH05966.1"/>
    <property type="molecule type" value="Genomic_DNA"/>
</dbReference>
<dbReference type="RefSeq" id="WP_072580766.1">
    <property type="nucleotide sequence ID" value="NZ_CP016020.1"/>
</dbReference>
<proteinExistence type="predicted"/>
<dbReference type="KEGG" id="bwh:A9C19_15170"/>
<feature type="signal peptide" evidence="1">
    <location>
        <begin position="1"/>
        <end position="19"/>
    </location>
</feature>
<name>A0A1L3MUE9_9BACI</name>
<gene>
    <name evidence="2" type="ORF">A9C19_15170</name>
</gene>
<evidence type="ECO:0008006" key="4">
    <source>
        <dbReference type="Google" id="ProtNLM"/>
    </source>
</evidence>
<dbReference type="PROSITE" id="PS51257">
    <property type="entry name" value="PROKAR_LIPOPROTEIN"/>
    <property type="match status" value="1"/>
</dbReference>
<protein>
    <recommendedName>
        <fullName evidence="4">DUF4871 domain-containing protein</fullName>
    </recommendedName>
</protein>
<dbReference type="OrthoDB" id="2381403at2"/>
<accession>A0A1L3MUE9</accession>
<dbReference type="Proteomes" id="UP000181936">
    <property type="component" value="Chromosome"/>
</dbReference>
<evidence type="ECO:0000313" key="2">
    <source>
        <dbReference type="EMBL" id="APH05966.1"/>
    </source>
</evidence>
<reference evidence="2 3" key="1">
    <citation type="journal article" date="2016" name="Sci. Rep.">
        <title>Complete genome sequence and transcriptomic analysis of a novel marine strain Bacillus weihaiensis reveals the mechanism of brown algae degradation.</title>
        <authorList>
            <person name="Zhu Y."/>
            <person name="Chen P."/>
            <person name="Bao Y."/>
            <person name="Men Y."/>
            <person name="Zeng Y."/>
            <person name="Yang J."/>
            <person name="Sun J."/>
            <person name="Sun Y."/>
        </authorList>
    </citation>
    <scope>NUCLEOTIDE SEQUENCE [LARGE SCALE GENOMIC DNA]</scope>
    <source>
        <strain evidence="2 3">Alg07</strain>
    </source>
</reference>
<sequence length="150" mass="17246">MKKIFVLCIVIISVFSLLACSMNQEDEQVSKKDTLEKWEIRNQFVRDGKVLLTVYPDPVLSAEHPFGAVLHFTESFEAFKGKQLSIYAYHKQTSEKITVQAPETINEASPGYTSLDRYPVTSVLPKSGIWRYEVYLDQSFYADFVLHVKE</sequence>
<keyword evidence="3" id="KW-1185">Reference proteome</keyword>
<organism evidence="2 3">
    <name type="scientific">Bacillus weihaiensis</name>
    <dbReference type="NCBI Taxonomy" id="1547283"/>
    <lineage>
        <taxon>Bacteria</taxon>
        <taxon>Bacillati</taxon>
        <taxon>Bacillota</taxon>
        <taxon>Bacilli</taxon>
        <taxon>Bacillales</taxon>
        <taxon>Bacillaceae</taxon>
        <taxon>Bacillus</taxon>
    </lineage>
</organism>
<evidence type="ECO:0000256" key="1">
    <source>
        <dbReference type="SAM" id="SignalP"/>
    </source>
</evidence>
<dbReference type="Gene3D" id="2.60.40.3830">
    <property type="match status" value="1"/>
</dbReference>
<evidence type="ECO:0000313" key="3">
    <source>
        <dbReference type="Proteomes" id="UP000181936"/>
    </source>
</evidence>